<dbReference type="CDD" id="cd14726">
    <property type="entry name" value="TraB_PrgY-like"/>
    <property type="match status" value="1"/>
</dbReference>
<accession>A0A336MYB0</accession>
<reference evidence="1" key="1">
    <citation type="submission" date="2018-07" db="EMBL/GenBank/DDBJ databases">
        <authorList>
            <person name="Quirk P.G."/>
            <person name="Krulwich T.A."/>
        </authorList>
    </citation>
    <scope>NUCLEOTIDE SEQUENCE</scope>
</reference>
<evidence type="ECO:0000313" key="1">
    <source>
        <dbReference type="EMBL" id="SSX35266.1"/>
    </source>
</evidence>
<dbReference type="PANTHER" id="PTHR21530">
    <property type="entry name" value="PHEROMONE SHUTDOWN PROTEIN"/>
    <property type="match status" value="1"/>
</dbReference>
<protein>
    <submittedName>
        <fullName evidence="1">CSON009472 protein</fullName>
    </submittedName>
</protein>
<dbReference type="VEuPathDB" id="VectorBase:CSON009472"/>
<organism evidence="1">
    <name type="scientific">Culicoides sonorensis</name>
    <name type="common">Biting midge</name>
    <dbReference type="NCBI Taxonomy" id="179676"/>
    <lineage>
        <taxon>Eukaryota</taxon>
        <taxon>Metazoa</taxon>
        <taxon>Ecdysozoa</taxon>
        <taxon>Arthropoda</taxon>
        <taxon>Hexapoda</taxon>
        <taxon>Insecta</taxon>
        <taxon>Pterygota</taxon>
        <taxon>Neoptera</taxon>
        <taxon>Endopterygota</taxon>
        <taxon>Diptera</taxon>
        <taxon>Nematocera</taxon>
        <taxon>Chironomoidea</taxon>
        <taxon>Ceratopogonidae</taxon>
        <taxon>Ceratopogoninae</taxon>
        <taxon>Culicoides</taxon>
        <taxon>Monoculicoides</taxon>
    </lineage>
</organism>
<dbReference type="PANTHER" id="PTHR21530:SF7">
    <property type="entry name" value="TRAB DOMAIN-CONTAINING PROTEIN"/>
    <property type="match status" value="1"/>
</dbReference>
<sequence>MSTLNSPAVTDTSDTSVYNSALDTTLNKTDPENSSVIDLSSFKSDLDTSGSTINDDILASDNSSVSDNLLQSLSGSKTTNQGQVENVYDVSVSSNSSKNSKKVNRSLFNDTEQAHDYEQQGDIESEQDKIKIYSNIEEFEKNLPETVTMLTSDCGSKVYLVGTAHFSEKSKNDVSFVIRNVQPDVVMVELCPSRVHILRHDEKTLLEEAKDINLTKIRNIINTNGLINGVFYILLLNMSAKITKELGMAPGGEFRRAVNEVNQLDHCMVHLGDRPIAITLKRALHGLSLFQTLKLVWKLITFDEEITTEEVEQCKQKDLLEELMKEMAGEFPAFGDVFVKERDLFLCHSLQVAALPQHGRPTKVVGIVGIGHAEGISKNWGTVDQKQIQEILTIPPASLSNRIFKITIKYGTLSLIGYGLFKLIKPRLYLLGLNLKKISNEE</sequence>
<proteinExistence type="predicted"/>
<name>A0A336MYB0_CULSO</name>
<gene>
    <name evidence="1" type="primary">CSON009472</name>
</gene>
<dbReference type="InterPro" id="IPR046345">
    <property type="entry name" value="TraB_PrgY-like"/>
</dbReference>
<dbReference type="InterPro" id="IPR002816">
    <property type="entry name" value="TraB/PrgY/GumN_fam"/>
</dbReference>
<dbReference type="AlphaFoldDB" id="A0A336MYB0"/>
<dbReference type="EMBL" id="UFQT01003764">
    <property type="protein sequence ID" value="SSX35266.1"/>
    <property type="molecule type" value="Genomic_DNA"/>
</dbReference>
<dbReference type="Pfam" id="PF01963">
    <property type="entry name" value="TraB_PrgY_gumN"/>
    <property type="match status" value="1"/>
</dbReference>